<dbReference type="SUPFAM" id="SSF75005">
    <property type="entry name" value="Arabinanase/levansucrase/invertase"/>
    <property type="match status" value="1"/>
</dbReference>
<dbReference type="SUPFAM" id="SSF49899">
    <property type="entry name" value="Concanavalin A-like lectins/glucanases"/>
    <property type="match status" value="1"/>
</dbReference>
<dbReference type="Gene3D" id="2.60.120.200">
    <property type="match status" value="1"/>
</dbReference>
<evidence type="ECO:0000256" key="4">
    <source>
        <dbReference type="PIRSR" id="PIRSR606710-1"/>
    </source>
</evidence>
<dbReference type="InterPro" id="IPR023296">
    <property type="entry name" value="Glyco_hydro_beta-prop_sf"/>
</dbReference>
<evidence type="ECO:0000256" key="6">
    <source>
        <dbReference type="RuleBase" id="RU361187"/>
    </source>
</evidence>
<name>A0A9X2KV25_9GAMM</name>
<proteinExistence type="inferred from homology"/>
<organism evidence="8 9">
    <name type="scientific">Gilvimarinus xylanilyticus</name>
    <dbReference type="NCBI Taxonomy" id="2944139"/>
    <lineage>
        <taxon>Bacteria</taxon>
        <taxon>Pseudomonadati</taxon>
        <taxon>Pseudomonadota</taxon>
        <taxon>Gammaproteobacteria</taxon>
        <taxon>Cellvibrionales</taxon>
        <taxon>Cellvibrionaceae</taxon>
        <taxon>Gilvimarinus</taxon>
    </lineage>
</organism>
<reference evidence="8" key="1">
    <citation type="submission" date="2022-05" db="EMBL/GenBank/DDBJ databases">
        <authorList>
            <person name="Sun H.-N."/>
        </authorList>
    </citation>
    <scope>NUCLEOTIDE SEQUENCE</scope>
    <source>
        <strain evidence="8">HB14</strain>
    </source>
</reference>
<dbReference type="Proteomes" id="UP001139319">
    <property type="component" value="Unassembled WGS sequence"/>
</dbReference>
<protein>
    <submittedName>
        <fullName evidence="8">Glycoside hydrolase family 43 protein</fullName>
    </submittedName>
</protein>
<dbReference type="GO" id="GO:0004553">
    <property type="term" value="F:hydrolase activity, hydrolyzing O-glycosyl compounds"/>
    <property type="evidence" value="ECO:0007669"/>
    <property type="project" value="InterPro"/>
</dbReference>
<evidence type="ECO:0000313" key="9">
    <source>
        <dbReference type="Proteomes" id="UP001139319"/>
    </source>
</evidence>
<comment type="caution">
    <text evidence="8">The sequence shown here is derived from an EMBL/GenBank/DDBJ whole genome shotgun (WGS) entry which is preliminary data.</text>
</comment>
<feature type="site" description="Important for catalytic activity, responsible for pKa modulation of the active site Glu and correct orientation of both the proton donor and substrate" evidence="5">
    <location>
        <position position="130"/>
    </location>
</feature>
<feature type="active site" description="Proton acceptor" evidence="4">
    <location>
        <position position="17"/>
    </location>
</feature>
<dbReference type="RefSeq" id="WP_253969259.1">
    <property type="nucleotide sequence ID" value="NZ_JAMFTH010000008.1"/>
</dbReference>
<evidence type="ECO:0000256" key="5">
    <source>
        <dbReference type="PIRSR" id="PIRSR606710-2"/>
    </source>
</evidence>
<accession>A0A9X2KV25</accession>
<evidence type="ECO:0000259" key="7">
    <source>
        <dbReference type="Pfam" id="PF17851"/>
    </source>
</evidence>
<dbReference type="InterPro" id="IPR006710">
    <property type="entry name" value="Glyco_hydro_43"/>
</dbReference>
<dbReference type="Gene3D" id="2.115.10.20">
    <property type="entry name" value="Glycosyl hydrolase domain, family 43"/>
    <property type="match status" value="1"/>
</dbReference>
<dbReference type="PANTHER" id="PTHR42812:SF12">
    <property type="entry name" value="BETA-XYLOSIDASE-RELATED"/>
    <property type="match status" value="1"/>
</dbReference>
<dbReference type="EMBL" id="JAMFTH010000008">
    <property type="protein sequence ID" value="MCP8900974.1"/>
    <property type="molecule type" value="Genomic_DNA"/>
</dbReference>
<evidence type="ECO:0000313" key="8">
    <source>
        <dbReference type="EMBL" id="MCP8900974.1"/>
    </source>
</evidence>
<comment type="similarity">
    <text evidence="1 6">Belongs to the glycosyl hydrolase 43 family.</text>
</comment>
<reference evidence="8" key="2">
    <citation type="submission" date="2023-01" db="EMBL/GenBank/DDBJ databases">
        <title>Gilvimarinus xylanilyticus HB14 isolated from Caulerpa lentillifera aquaculture base in Hainan, China.</title>
        <authorList>
            <person name="Zhang Y.-J."/>
        </authorList>
    </citation>
    <scope>NUCLEOTIDE SEQUENCE</scope>
    <source>
        <strain evidence="8">HB14</strain>
    </source>
</reference>
<evidence type="ECO:0000256" key="1">
    <source>
        <dbReference type="ARBA" id="ARBA00009865"/>
    </source>
</evidence>
<sequence length="534" mass="60643">MKNQNIRNPILPGFNPDPSIVRVGDDYYIATSTFEWYPGVQIHHSRDLKNWRLVSRPLNRPALLDMTGEPDSCGVWAPCLSWADGRFWLIYTDVKRFDGNFKDTHNYLTTCESIDGEWSDPVYLNSSGFDPSLFHDEDGRKWLVNMVWDHRPERTFFGGILLQEYDVSSQQLIGTAKNIFAGSTLGFTEGPHIYKRDGYYYLLTAEGGTGYDHAMTLARSRSLTGPYELDPNGHFITAKDNPELAIQRCGHGAVVDTPNGSEHYAVHLCSRPFSPNDRFSPLGRESAIQRVRWDDQGWLRLDNDSNLPETSVPAPNLPEHPWPAEATDFDFISSELPQAFQWLRTPRHERLFSLTERAGCLRLFGRESLGSHFESALVALRQDCLSCEAGTLVEFNPENFQQMAGLVCYYNSQKFHYLYISHDEALGKHLAIMSCDAKLGLEASFPVAPIALEQNKKVHLKAVIRRAELTFSYRYDDSEWCELPVTLDYRHLSCEAGKGEGASFTGTFIGMACQDLTGTARAADFHHFYYQRDE</sequence>
<dbReference type="PANTHER" id="PTHR42812">
    <property type="entry name" value="BETA-XYLOSIDASE"/>
    <property type="match status" value="1"/>
</dbReference>
<dbReference type="Pfam" id="PF04616">
    <property type="entry name" value="Glyco_hydro_43"/>
    <property type="match status" value="1"/>
</dbReference>
<dbReference type="AlphaFoldDB" id="A0A9X2KV25"/>
<dbReference type="Pfam" id="PF17851">
    <property type="entry name" value="GH43_C2"/>
    <property type="match status" value="1"/>
</dbReference>
<dbReference type="InterPro" id="IPR051795">
    <property type="entry name" value="Glycosyl_Hydrlase_43"/>
</dbReference>
<gene>
    <name evidence="8" type="ORF">M6D89_16840</name>
</gene>
<feature type="domain" description="Beta-xylosidase C-terminal Concanavalin A-like" evidence="7">
    <location>
        <begin position="330"/>
        <end position="531"/>
    </location>
</feature>
<dbReference type="GO" id="GO:0005975">
    <property type="term" value="P:carbohydrate metabolic process"/>
    <property type="evidence" value="ECO:0007669"/>
    <property type="project" value="InterPro"/>
</dbReference>
<feature type="active site" description="Proton donor" evidence="4">
    <location>
        <position position="189"/>
    </location>
</feature>
<evidence type="ECO:0000256" key="3">
    <source>
        <dbReference type="ARBA" id="ARBA00023295"/>
    </source>
</evidence>
<evidence type="ECO:0000256" key="2">
    <source>
        <dbReference type="ARBA" id="ARBA00022801"/>
    </source>
</evidence>
<keyword evidence="3 6" id="KW-0326">Glycosidase</keyword>
<dbReference type="InterPro" id="IPR041542">
    <property type="entry name" value="GH43_C2"/>
</dbReference>
<keyword evidence="2 6" id="KW-0378">Hydrolase</keyword>
<dbReference type="InterPro" id="IPR013320">
    <property type="entry name" value="ConA-like_dom_sf"/>
</dbReference>
<keyword evidence="9" id="KW-1185">Reference proteome</keyword>
<dbReference type="CDD" id="cd09000">
    <property type="entry name" value="GH43_SXA-like"/>
    <property type="match status" value="1"/>
</dbReference>